<keyword evidence="2 3" id="KW-0175">Coiled coil</keyword>
<dbReference type="AlphaFoldDB" id="A0AAN9KJK7"/>
<dbReference type="InterPro" id="IPR008587">
    <property type="entry name" value="FPP_plant"/>
</dbReference>
<evidence type="ECO:0000256" key="4">
    <source>
        <dbReference type="SAM" id="MobiDB-lite"/>
    </source>
</evidence>
<dbReference type="Pfam" id="PF05911">
    <property type="entry name" value="FPP"/>
    <property type="match status" value="1"/>
</dbReference>
<evidence type="ECO:0000256" key="2">
    <source>
        <dbReference type="ARBA" id="ARBA00023054"/>
    </source>
</evidence>
<reference evidence="5 6" key="1">
    <citation type="submission" date="2024-01" db="EMBL/GenBank/DDBJ databases">
        <title>The genomes of 5 underutilized Papilionoideae crops provide insights into root nodulation and disease resistance.</title>
        <authorList>
            <person name="Yuan L."/>
        </authorList>
    </citation>
    <scope>NUCLEOTIDE SEQUENCE [LARGE SCALE GENOMIC DNA]</scope>
    <source>
        <strain evidence="5">LY-2023</strain>
        <tissue evidence="5">Leaf</tissue>
    </source>
</reference>
<accession>A0AAN9KJK7</accession>
<dbReference type="PANTHER" id="PTHR31580">
    <property type="entry name" value="FILAMENT-LIKE PLANT PROTEIN 4"/>
    <property type="match status" value="1"/>
</dbReference>
<feature type="compositionally biased region" description="Polar residues" evidence="4">
    <location>
        <begin position="252"/>
        <end position="270"/>
    </location>
</feature>
<evidence type="ECO:0000313" key="5">
    <source>
        <dbReference type="EMBL" id="KAK7316914.1"/>
    </source>
</evidence>
<keyword evidence="6" id="KW-1185">Reference proteome</keyword>
<feature type="compositionally biased region" description="Basic and acidic residues" evidence="4">
    <location>
        <begin position="242"/>
        <end position="251"/>
    </location>
</feature>
<evidence type="ECO:0000256" key="1">
    <source>
        <dbReference type="ARBA" id="ARBA00005921"/>
    </source>
</evidence>
<name>A0AAN9KJK7_CLITE</name>
<dbReference type="EMBL" id="JAYKXN010000001">
    <property type="protein sequence ID" value="KAK7316914.1"/>
    <property type="molecule type" value="Genomic_DNA"/>
</dbReference>
<protein>
    <recommendedName>
        <fullName evidence="7">Filament-like plant protein 3</fullName>
    </recommendedName>
</protein>
<feature type="region of interest" description="Disordered" evidence="4">
    <location>
        <begin position="232"/>
        <end position="287"/>
    </location>
</feature>
<evidence type="ECO:0008006" key="7">
    <source>
        <dbReference type="Google" id="ProtNLM"/>
    </source>
</evidence>
<feature type="coiled-coil region" evidence="3">
    <location>
        <begin position="29"/>
        <end position="121"/>
    </location>
</feature>
<dbReference type="PANTHER" id="PTHR31580:SF28">
    <property type="entry name" value="FILAMENT-LIKE PLANT PROTEIN"/>
    <property type="match status" value="1"/>
</dbReference>
<sequence>MKQNASSFHVVGTASDQLNVAHGTMNDEVEAMVQKNAALEKQLEKMEAEKLELEMDLTECQKQLEASHSRIKEVELEVLELQTRLALAHKSNEEACEELKATQEKNETAESKLRVAQAEAEELVPRICSLEEEIEKERALSGECLAKCRKLEDELLKMKQEAQLQQDAEILHEEGVNNEVKQVKELASAASRFAECRKTIESLGQQLKSLATLEDLLLDSESPMGDLTCEVTPGAQNGGDQLRLHNSDLGHSESSVSLNPSTTFDKNSNGFGRFYPRSKNVSRKGSH</sequence>
<gene>
    <name evidence="5" type="ORF">RJT34_00726</name>
</gene>
<comment type="caution">
    <text evidence="5">The sequence shown here is derived from an EMBL/GenBank/DDBJ whole genome shotgun (WGS) entry which is preliminary data.</text>
</comment>
<evidence type="ECO:0000256" key="3">
    <source>
        <dbReference type="SAM" id="Coils"/>
    </source>
</evidence>
<organism evidence="5 6">
    <name type="scientific">Clitoria ternatea</name>
    <name type="common">Butterfly pea</name>
    <dbReference type="NCBI Taxonomy" id="43366"/>
    <lineage>
        <taxon>Eukaryota</taxon>
        <taxon>Viridiplantae</taxon>
        <taxon>Streptophyta</taxon>
        <taxon>Embryophyta</taxon>
        <taxon>Tracheophyta</taxon>
        <taxon>Spermatophyta</taxon>
        <taxon>Magnoliopsida</taxon>
        <taxon>eudicotyledons</taxon>
        <taxon>Gunneridae</taxon>
        <taxon>Pentapetalae</taxon>
        <taxon>rosids</taxon>
        <taxon>fabids</taxon>
        <taxon>Fabales</taxon>
        <taxon>Fabaceae</taxon>
        <taxon>Papilionoideae</taxon>
        <taxon>50 kb inversion clade</taxon>
        <taxon>NPAAA clade</taxon>
        <taxon>indigoferoid/millettioid clade</taxon>
        <taxon>Phaseoleae</taxon>
        <taxon>Clitoria</taxon>
    </lineage>
</organism>
<dbReference type="Proteomes" id="UP001359559">
    <property type="component" value="Unassembled WGS sequence"/>
</dbReference>
<evidence type="ECO:0000313" key="6">
    <source>
        <dbReference type="Proteomes" id="UP001359559"/>
    </source>
</evidence>
<proteinExistence type="inferred from homology"/>
<comment type="similarity">
    <text evidence="1">Belongs to the FPP family.</text>
</comment>